<dbReference type="eggNOG" id="COG0840">
    <property type="taxonomic scope" value="Bacteria"/>
</dbReference>
<dbReference type="HOGENOM" id="CLU_000445_107_27_9"/>
<feature type="domain" description="HAMP" evidence="7">
    <location>
        <begin position="212"/>
        <end position="264"/>
    </location>
</feature>
<dbReference type="PANTHER" id="PTHR32089:SF112">
    <property type="entry name" value="LYSOZYME-LIKE PROTEIN-RELATED"/>
    <property type="match status" value="1"/>
</dbReference>
<sequence length="571" mass="63179">MRIFNDMRIFKKLILVFGVISIFTIIVGIVGLTSLKTVFSNLQNIYKVDLKGTNDLIQLKADFMETRADMLKLKDKNNKDKVDDLIKEISDLENKDNKIINEYKNTIVIAEDRKLFNQVNIELKKWGIARSEFVDAVNKGDYDKANEYFTKASSYRNTMFGYLDKEIALNTKLAKSDYDNSKVVYQNAFLISIIVVIISVIGSVLLGLVMAKHINDPLKKIKGLAERLSEFDFSTPIVVTRGDEFGKVGKSLNDAQKNVSDLIKIIMSNSEDMSAASEELSATSEELSSKSNAIDESINTIVLGIQDTSASSEEISASIEEINSNINELASKAMDGSNNSSASKEKANKVTEHLDKVRAESKTLYTQKEKRILEAIENGKVVGNIRMMADTIASIAEQTNLLALNAAIEAARAGEVGKGFAVVAEEVRRLAEQSAESVTGINDTIVKVQDAFDNLSSNSNDILKFMREDISKQFEFFGNMGKSYYNDSDFINNVSEEIAAMTEELSATIGQVSDASESMAETQQKSSNRAEEIKFSVDEVTKATEQVALTAQNQAELAQKLNEVVLKFKIA</sequence>
<evidence type="ECO:0000256" key="3">
    <source>
        <dbReference type="PROSITE-ProRule" id="PRU00284"/>
    </source>
</evidence>
<keyword evidence="5" id="KW-0812">Transmembrane</keyword>
<dbReference type="SMART" id="SM00283">
    <property type="entry name" value="MA"/>
    <property type="match status" value="1"/>
</dbReference>
<keyword evidence="1 3" id="KW-0807">Transducer</keyword>
<dbReference type="Proteomes" id="UP000000814">
    <property type="component" value="Chromosome"/>
</dbReference>
<feature type="coiled-coil region" evidence="4">
    <location>
        <begin position="75"/>
        <end position="102"/>
    </location>
</feature>
<dbReference type="Pfam" id="PF00672">
    <property type="entry name" value="HAMP"/>
    <property type="match status" value="1"/>
</dbReference>
<evidence type="ECO:0000313" key="8">
    <source>
        <dbReference type="EMBL" id="AAK79355.1"/>
    </source>
</evidence>
<proteinExistence type="inferred from homology"/>
<keyword evidence="9" id="KW-1185">Reference proteome</keyword>
<dbReference type="InterPro" id="IPR024478">
    <property type="entry name" value="HlyB_4HB_MCP"/>
</dbReference>
<keyword evidence="4" id="KW-0175">Coiled coil</keyword>
<dbReference type="EMBL" id="AE001437">
    <property type="protein sequence ID" value="AAK79355.1"/>
    <property type="molecule type" value="Genomic_DNA"/>
</dbReference>
<dbReference type="SMART" id="SM00304">
    <property type="entry name" value="HAMP"/>
    <property type="match status" value="1"/>
</dbReference>
<dbReference type="PROSITE" id="PS50111">
    <property type="entry name" value="CHEMOTAXIS_TRANSDUC_2"/>
    <property type="match status" value="1"/>
</dbReference>
<dbReference type="Pfam" id="PF12729">
    <property type="entry name" value="4HB_MCP_1"/>
    <property type="match status" value="1"/>
</dbReference>
<dbReference type="PIR" id="H97070">
    <property type="entry name" value="H97070"/>
</dbReference>
<dbReference type="OrthoDB" id="1887545at2"/>
<dbReference type="Gene3D" id="1.10.287.950">
    <property type="entry name" value="Methyl-accepting chemotaxis protein"/>
    <property type="match status" value="1"/>
</dbReference>
<feature type="transmembrane region" description="Helical" evidence="5">
    <location>
        <begin position="12"/>
        <end position="32"/>
    </location>
</feature>
<dbReference type="GO" id="GO:0006935">
    <property type="term" value="P:chemotaxis"/>
    <property type="evidence" value="ECO:0007669"/>
    <property type="project" value="InterPro"/>
</dbReference>
<dbReference type="InterPro" id="IPR004089">
    <property type="entry name" value="MCPsignal_dom"/>
</dbReference>
<dbReference type="GO" id="GO:0004888">
    <property type="term" value="F:transmembrane signaling receptor activity"/>
    <property type="evidence" value="ECO:0007669"/>
    <property type="project" value="InterPro"/>
</dbReference>
<dbReference type="PANTHER" id="PTHR32089">
    <property type="entry name" value="METHYL-ACCEPTING CHEMOTAXIS PROTEIN MCPB"/>
    <property type="match status" value="1"/>
</dbReference>
<dbReference type="PROSITE" id="PS50885">
    <property type="entry name" value="HAMP"/>
    <property type="match status" value="1"/>
</dbReference>
<accession>Q97J99</accession>
<protein>
    <submittedName>
        <fullName evidence="8">Membrane associated chemotaxis sensory transducer protein (MSP domain and HAMP domain)</fullName>
    </submittedName>
</protein>
<dbReference type="AlphaFoldDB" id="Q97J99"/>
<evidence type="ECO:0000259" key="6">
    <source>
        <dbReference type="PROSITE" id="PS50111"/>
    </source>
</evidence>
<dbReference type="InterPro" id="IPR003660">
    <property type="entry name" value="HAMP_dom"/>
</dbReference>
<dbReference type="GO" id="GO:0007165">
    <property type="term" value="P:signal transduction"/>
    <property type="evidence" value="ECO:0007669"/>
    <property type="project" value="UniProtKB-KW"/>
</dbReference>
<dbReference type="Pfam" id="PF00015">
    <property type="entry name" value="MCPsignal"/>
    <property type="match status" value="1"/>
</dbReference>
<dbReference type="PATRIC" id="fig|272562.8.peg.1592"/>
<dbReference type="InterPro" id="IPR004090">
    <property type="entry name" value="Chemotax_Me-accpt_rcpt"/>
</dbReference>
<evidence type="ECO:0000256" key="2">
    <source>
        <dbReference type="ARBA" id="ARBA00029447"/>
    </source>
</evidence>
<dbReference type="GO" id="GO:0016020">
    <property type="term" value="C:membrane"/>
    <property type="evidence" value="ECO:0007669"/>
    <property type="project" value="InterPro"/>
</dbReference>
<dbReference type="KEGG" id="cac:CA_C1387"/>
<evidence type="ECO:0000256" key="4">
    <source>
        <dbReference type="SAM" id="Coils"/>
    </source>
</evidence>
<evidence type="ECO:0000259" key="7">
    <source>
        <dbReference type="PROSITE" id="PS50885"/>
    </source>
</evidence>
<keyword evidence="5" id="KW-1133">Transmembrane helix</keyword>
<organism evidence="8 9">
    <name type="scientific">Clostridium acetobutylicum (strain ATCC 824 / DSM 792 / JCM 1419 / IAM 19013 / LMG 5710 / NBRC 13948 / NRRL B-527 / VKM B-1787 / 2291 / W)</name>
    <dbReference type="NCBI Taxonomy" id="272562"/>
    <lineage>
        <taxon>Bacteria</taxon>
        <taxon>Bacillati</taxon>
        <taxon>Bacillota</taxon>
        <taxon>Clostridia</taxon>
        <taxon>Eubacteriales</taxon>
        <taxon>Clostridiaceae</taxon>
        <taxon>Clostridium</taxon>
    </lineage>
</organism>
<feature type="domain" description="Methyl-accepting transducer" evidence="6">
    <location>
        <begin position="283"/>
        <end position="534"/>
    </location>
</feature>
<reference evidence="8 9" key="1">
    <citation type="journal article" date="2001" name="J. Bacteriol.">
        <title>Genome sequence and comparative analysis of the solvent-producing bacterium Clostridium acetobutylicum.</title>
        <authorList>
            <person name="Nolling J."/>
            <person name="Breton G."/>
            <person name="Omelchenko M.V."/>
            <person name="Makarova K.S."/>
            <person name="Zeng Q."/>
            <person name="Gibson R."/>
            <person name="Lee H.M."/>
            <person name="Dubois J."/>
            <person name="Qiu D."/>
            <person name="Hitti J."/>
            <person name="Wolf Y.I."/>
            <person name="Tatusov R.L."/>
            <person name="Sabathe F."/>
            <person name="Doucette-Stamm L."/>
            <person name="Soucaille P."/>
            <person name="Daly M.J."/>
            <person name="Bennett G.N."/>
            <person name="Koonin E.V."/>
            <person name="Smith D.R."/>
        </authorList>
    </citation>
    <scope>NUCLEOTIDE SEQUENCE [LARGE SCALE GENOMIC DNA]</scope>
    <source>
        <strain evidence="9">ATCC 824 / DSM 792 / JCM 1419 / LMG 5710 / VKM B-1787</strain>
    </source>
</reference>
<dbReference type="CDD" id="cd06225">
    <property type="entry name" value="HAMP"/>
    <property type="match status" value="1"/>
</dbReference>
<dbReference type="GeneID" id="44997892"/>
<dbReference type="STRING" id="272562.CA_C1387"/>
<evidence type="ECO:0000256" key="5">
    <source>
        <dbReference type="SAM" id="Phobius"/>
    </source>
</evidence>
<feature type="transmembrane region" description="Helical" evidence="5">
    <location>
        <begin position="188"/>
        <end position="211"/>
    </location>
</feature>
<evidence type="ECO:0000256" key="1">
    <source>
        <dbReference type="ARBA" id="ARBA00023224"/>
    </source>
</evidence>
<comment type="similarity">
    <text evidence="2">Belongs to the methyl-accepting chemotaxis (MCP) protein family.</text>
</comment>
<name>Q97J99_CLOAB</name>
<gene>
    <name evidence="8" type="ordered locus">CA_C1387</name>
</gene>
<keyword evidence="5" id="KW-0472">Membrane</keyword>
<evidence type="ECO:0000313" key="9">
    <source>
        <dbReference type="Proteomes" id="UP000000814"/>
    </source>
</evidence>
<dbReference type="PRINTS" id="PR00260">
    <property type="entry name" value="CHEMTRNSDUCR"/>
</dbReference>
<dbReference type="SUPFAM" id="SSF58104">
    <property type="entry name" value="Methyl-accepting chemotaxis protein (MCP) signaling domain"/>
    <property type="match status" value="1"/>
</dbReference>
<dbReference type="RefSeq" id="WP_010964696.1">
    <property type="nucleotide sequence ID" value="NC_003030.1"/>
</dbReference>